<dbReference type="AlphaFoldDB" id="A0AA36LV43"/>
<dbReference type="Proteomes" id="UP000040841">
    <property type="component" value="Unassembled WGS sequence"/>
</dbReference>
<evidence type="ECO:0000259" key="1">
    <source>
        <dbReference type="Pfam" id="PF23741"/>
    </source>
</evidence>
<evidence type="ECO:0000313" key="3">
    <source>
        <dbReference type="Proteomes" id="UP000040841"/>
    </source>
</evidence>
<organism evidence="2 3">
    <name type="scientific">Yersinia mollaretii</name>
    <dbReference type="NCBI Taxonomy" id="33060"/>
    <lineage>
        <taxon>Bacteria</taxon>
        <taxon>Pseudomonadati</taxon>
        <taxon>Pseudomonadota</taxon>
        <taxon>Gammaproteobacteria</taxon>
        <taxon>Enterobacterales</taxon>
        <taxon>Yersiniaceae</taxon>
        <taxon>Yersinia</taxon>
    </lineage>
</organism>
<dbReference type="InterPro" id="IPR055588">
    <property type="entry name" value="DUF7164"/>
</dbReference>
<dbReference type="EMBL" id="CQBM01000014">
    <property type="protein sequence ID" value="CNI61937.1"/>
    <property type="molecule type" value="Genomic_DNA"/>
</dbReference>
<name>A0AA36LV43_YERMO</name>
<dbReference type="Pfam" id="PF23741">
    <property type="entry name" value="DUF7164"/>
    <property type="match status" value="1"/>
</dbReference>
<protein>
    <recommendedName>
        <fullName evidence="1">DUF7164 domain-containing protein</fullName>
    </recommendedName>
</protein>
<proteinExistence type="predicted"/>
<sequence length="301" mass="34920">MSVKDKQVGIMTYIDNSEKMLEDFSWLYKSWIHSGCWQTSDLIVVHHPALADKLPQESGIILIPLEPVSQHDPQFQNYHFINSIACLSGPHIDTVLKRYSWLLRTDADVFLTHHLANFTPLYPVHGRGNYHFTANFREKMLDFCQRHGVEHRQHFGCGHSVMLSSELMISFLQRQMHWCRKLAEDFGPDRANWGAWPGWYRGVLTMYAAEIAANERWPDYLQDGRERILDMPSCTEGNIDTLTLHIHATHGDTLFSKFRYRAGEYADIDPTTLDIHRVDHYCTWICLTPIEAIKAQAGYIE</sequence>
<evidence type="ECO:0000313" key="2">
    <source>
        <dbReference type="EMBL" id="CNI61937.1"/>
    </source>
</evidence>
<feature type="domain" description="DUF7164" evidence="1">
    <location>
        <begin position="6"/>
        <end position="273"/>
    </location>
</feature>
<comment type="caution">
    <text evidence="2">The sequence shown here is derived from an EMBL/GenBank/DDBJ whole genome shotgun (WGS) entry which is preliminary data.</text>
</comment>
<gene>
    <name evidence="2" type="ORF">ERS008502_03789</name>
</gene>
<accession>A0AA36LV43</accession>
<reference evidence="2 3" key="1">
    <citation type="submission" date="2015-03" db="EMBL/GenBank/DDBJ databases">
        <authorList>
            <consortium name="Pathogen Informatics"/>
            <person name="Murphy D."/>
        </authorList>
    </citation>
    <scope>NUCLEOTIDE SEQUENCE [LARGE SCALE GENOMIC DNA]</scope>
    <source>
        <strain evidence="2 3">FE82747</strain>
    </source>
</reference>
<dbReference type="RefSeq" id="WP_049648094.1">
    <property type="nucleotide sequence ID" value="NZ_CABHYS010000003.1"/>
</dbReference>